<protein>
    <submittedName>
        <fullName evidence="1">Uncharacterized protein</fullName>
    </submittedName>
</protein>
<proteinExistence type="predicted"/>
<gene>
    <name evidence="1" type="ORF">D7322_08400</name>
</gene>
<evidence type="ECO:0000313" key="1">
    <source>
        <dbReference type="EMBL" id="RKO72106.1"/>
    </source>
</evidence>
<dbReference type="EMBL" id="RBWS01000006">
    <property type="protein sequence ID" value="RKO72106.1"/>
    <property type="molecule type" value="Genomic_DNA"/>
</dbReference>
<evidence type="ECO:0000313" key="2">
    <source>
        <dbReference type="Proteomes" id="UP000282423"/>
    </source>
</evidence>
<organism evidence="1 2">
    <name type="scientific">Sphingobacterium puteale</name>
    <dbReference type="NCBI Taxonomy" id="2420510"/>
    <lineage>
        <taxon>Bacteria</taxon>
        <taxon>Pseudomonadati</taxon>
        <taxon>Bacteroidota</taxon>
        <taxon>Sphingobacteriia</taxon>
        <taxon>Sphingobacteriales</taxon>
        <taxon>Sphingobacteriaceae</taxon>
        <taxon>Sphingobacterium</taxon>
    </lineage>
</organism>
<keyword evidence="2" id="KW-1185">Reference proteome</keyword>
<reference evidence="1 2" key="1">
    <citation type="submission" date="2018-10" db="EMBL/GenBank/DDBJ databases">
        <title>Sphingobacterium sp. M05W1-28.</title>
        <authorList>
            <person name="Cai H."/>
        </authorList>
    </citation>
    <scope>NUCLEOTIDE SEQUENCE [LARGE SCALE GENOMIC DNA]</scope>
    <source>
        <strain evidence="1 2">M05W1-28</strain>
    </source>
</reference>
<name>A0A420W0L1_9SPHI</name>
<dbReference type="AlphaFoldDB" id="A0A420W0L1"/>
<comment type="caution">
    <text evidence="1">The sequence shown here is derived from an EMBL/GenBank/DDBJ whole genome shotgun (WGS) entry which is preliminary data.</text>
</comment>
<accession>A0A420W0L1</accession>
<sequence>MVESINKENTLKEMKSLILISSFLILLWQNQKKEVYILKDAEGNVGIEYNKTNKDVNIIISDELVRNNSDRRAIKMYLASFFFIDNDDLKRDFRKLFNISMSGFAKNNKKQICKVIYYLEHIDHGNLPDIYGLEAYKLFEISDLKPEISTIEQCLNKGKILKIIHESEEDSLPLKTPKRIKK</sequence>
<dbReference type="Proteomes" id="UP000282423">
    <property type="component" value="Unassembled WGS sequence"/>
</dbReference>